<gene>
    <name evidence="1" type="ORF">GS429_00985</name>
</gene>
<proteinExistence type="predicted"/>
<reference evidence="1 2" key="1">
    <citation type="submission" date="2020-01" db="EMBL/GenBank/DDBJ databases">
        <title>Natronorubrum sp. JWXQ-INN 674 isolated from Inner Mongolia Autonomous Region of China.</title>
        <authorList>
            <person name="Xue Q."/>
        </authorList>
    </citation>
    <scope>NUCLEOTIDE SEQUENCE [LARGE SCALE GENOMIC DNA]</scope>
    <source>
        <strain evidence="1 2">JWXQ-INN-674</strain>
    </source>
</reference>
<accession>A0A6B0VHY0</accession>
<name>A0A6B0VHY0_9EURY</name>
<dbReference type="RefSeq" id="WP_160061853.1">
    <property type="nucleotide sequence ID" value="NZ_WUYX01000004.1"/>
</dbReference>
<dbReference type="Proteomes" id="UP000434101">
    <property type="component" value="Unassembled WGS sequence"/>
</dbReference>
<comment type="caution">
    <text evidence="1">The sequence shown here is derived from an EMBL/GenBank/DDBJ whole genome shotgun (WGS) entry which is preliminary data.</text>
</comment>
<evidence type="ECO:0000313" key="2">
    <source>
        <dbReference type="Proteomes" id="UP000434101"/>
    </source>
</evidence>
<keyword evidence="2" id="KW-1185">Reference proteome</keyword>
<dbReference type="AlphaFoldDB" id="A0A6B0VHY0"/>
<sequence>MKRFALALVVAFAVLFGATAAAAAQPGNQHAADGDGPPVELPEPVPEFVTELLDTITDFVTGVIGALGEAVRTVVSDVGDVAPGVPSHVH</sequence>
<organism evidence="1 2">
    <name type="scientific">Natronorubrum halalkaliphilum</name>
    <dbReference type="NCBI Taxonomy" id="2691917"/>
    <lineage>
        <taxon>Archaea</taxon>
        <taxon>Methanobacteriati</taxon>
        <taxon>Methanobacteriota</taxon>
        <taxon>Stenosarchaea group</taxon>
        <taxon>Halobacteria</taxon>
        <taxon>Halobacteriales</taxon>
        <taxon>Natrialbaceae</taxon>
        <taxon>Natronorubrum</taxon>
    </lineage>
</organism>
<protein>
    <submittedName>
        <fullName evidence="1">Uncharacterized protein</fullName>
    </submittedName>
</protein>
<evidence type="ECO:0000313" key="1">
    <source>
        <dbReference type="EMBL" id="MXV60665.1"/>
    </source>
</evidence>
<dbReference type="EMBL" id="WUYX01000004">
    <property type="protein sequence ID" value="MXV60665.1"/>
    <property type="molecule type" value="Genomic_DNA"/>
</dbReference>